<evidence type="ECO:0000313" key="2">
    <source>
        <dbReference type="Proteomes" id="UP001141806"/>
    </source>
</evidence>
<organism evidence="1 2">
    <name type="scientific">Protea cynaroides</name>
    <dbReference type="NCBI Taxonomy" id="273540"/>
    <lineage>
        <taxon>Eukaryota</taxon>
        <taxon>Viridiplantae</taxon>
        <taxon>Streptophyta</taxon>
        <taxon>Embryophyta</taxon>
        <taxon>Tracheophyta</taxon>
        <taxon>Spermatophyta</taxon>
        <taxon>Magnoliopsida</taxon>
        <taxon>Proteales</taxon>
        <taxon>Proteaceae</taxon>
        <taxon>Protea</taxon>
    </lineage>
</organism>
<comment type="caution">
    <text evidence="1">The sequence shown here is derived from an EMBL/GenBank/DDBJ whole genome shotgun (WGS) entry which is preliminary data.</text>
</comment>
<dbReference type="OrthoDB" id="1932168at2759"/>
<evidence type="ECO:0000313" key="1">
    <source>
        <dbReference type="EMBL" id="KAJ4951149.1"/>
    </source>
</evidence>
<dbReference type="Proteomes" id="UP001141806">
    <property type="component" value="Unassembled WGS sequence"/>
</dbReference>
<reference evidence="1" key="1">
    <citation type="journal article" date="2023" name="Plant J.">
        <title>The genome of the king protea, Protea cynaroides.</title>
        <authorList>
            <person name="Chang J."/>
            <person name="Duong T.A."/>
            <person name="Schoeman C."/>
            <person name="Ma X."/>
            <person name="Roodt D."/>
            <person name="Barker N."/>
            <person name="Li Z."/>
            <person name="Van de Peer Y."/>
            <person name="Mizrachi E."/>
        </authorList>
    </citation>
    <scope>NUCLEOTIDE SEQUENCE</scope>
    <source>
        <tissue evidence="1">Young leaves</tissue>
    </source>
</reference>
<dbReference type="InterPro" id="IPR045895">
    <property type="entry name" value="bHLH91-like"/>
</dbReference>
<dbReference type="PANTHER" id="PTHR46834:SF1">
    <property type="entry name" value="TRANSCRIPTION FACTOR BHLH10"/>
    <property type="match status" value="1"/>
</dbReference>
<dbReference type="GO" id="GO:0048658">
    <property type="term" value="P:anther wall tapetum development"/>
    <property type="evidence" value="ECO:0007669"/>
    <property type="project" value="InterPro"/>
</dbReference>
<dbReference type="AlphaFoldDB" id="A0A9Q0GPJ4"/>
<accession>A0A9Q0GPJ4</accession>
<name>A0A9Q0GPJ4_9MAGN</name>
<dbReference type="PANTHER" id="PTHR46834">
    <property type="entry name" value="TRANSCRIPTION FACTOR BHLH91"/>
    <property type="match status" value="1"/>
</dbReference>
<protein>
    <submittedName>
        <fullName evidence="1">Uncharacterized protein</fullName>
    </submittedName>
</protein>
<sequence>MQELKFLVHKKRCMQWRNKRLELEDETVMDMESSYMNSCSSVTDREPSFNGSLIRSFWSQRRSKETEVDILIIDDKVTIKPVQRKKMNCLFLVSKVLDELQLELLQIAGGKIGD</sequence>
<keyword evidence="2" id="KW-1185">Reference proteome</keyword>
<proteinExistence type="predicted"/>
<gene>
    <name evidence="1" type="ORF">NE237_027981</name>
</gene>
<dbReference type="GO" id="GO:0006355">
    <property type="term" value="P:regulation of DNA-templated transcription"/>
    <property type="evidence" value="ECO:0007669"/>
    <property type="project" value="InterPro"/>
</dbReference>
<dbReference type="EMBL" id="JAMYWD010000012">
    <property type="protein sequence ID" value="KAJ4951149.1"/>
    <property type="molecule type" value="Genomic_DNA"/>
</dbReference>